<proteinExistence type="predicted"/>
<dbReference type="AlphaFoldDB" id="A0A371I9H0"/>
<evidence type="ECO:0000313" key="1">
    <source>
        <dbReference type="EMBL" id="RDY11678.1"/>
    </source>
</evidence>
<protein>
    <submittedName>
        <fullName evidence="1">Uncharacterized protein</fullName>
    </submittedName>
</protein>
<reference evidence="1" key="1">
    <citation type="submission" date="2018-05" db="EMBL/GenBank/DDBJ databases">
        <title>Draft genome of Mucuna pruriens seed.</title>
        <authorList>
            <person name="Nnadi N.E."/>
            <person name="Vos R."/>
            <person name="Hasami M.H."/>
            <person name="Devisetty U.K."/>
            <person name="Aguiy J.C."/>
        </authorList>
    </citation>
    <scope>NUCLEOTIDE SEQUENCE [LARGE SCALE GENOMIC DNA]</scope>
    <source>
        <strain evidence="1">JCA_2017</strain>
    </source>
</reference>
<dbReference type="EMBL" id="QJKJ01000600">
    <property type="protein sequence ID" value="RDY11678.1"/>
    <property type="molecule type" value="Genomic_DNA"/>
</dbReference>
<comment type="caution">
    <text evidence="1">The sequence shown here is derived from an EMBL/GenBank/DDBJ whole genome shotgun (WGS) entry which is preliminary data.</text>
</comment>
<evidence type="ECO:0000313" key="2">
    <source>
        <dbReference type="Proteomes" id="UP000257109"/>
    </source>
</evidence>
<accession>A0A371I9H0</accession>
<keyword evidence="2" id="KW-1185">Reference proteome</keyword>
<dbReference type="Proteomes" id="UP000257109">
    <property type="component" value="Unassembled WGS sequence"/>
</dbReference>
<feature type="non-terminal residue" evidence="1">
    <location>
        <position position="1"/>
    </location>
</feature>
<name>A0A371I9H0_MUCPR</name>
<sequence>MGELVGTMEENINDESVRHDNKLLHHLKVRMMVDHLLDHSKMVVIFPGEYKNYLQSCNMDNNTKTIY</sequence>
<gene>
    <name evidence="1" type="ORF">CR513_03627</name>
</gene>
<organism evidence="1 2">
    <name type="scientific">Mucuna pruriens</name>
    <name type="common">Velvet bean</name>
    <name type="synonym">Dolichos pruriens</name>
    <dbReference type="NCBI Taxonomy" id="157652"/>
    <lineage>
        <taxon>Eukaryota</taxon>
        <taxon>Viridiplantae</taxon>
        <taxon>Streptophyta</taxon>
        <taxon>Embryophyta</taxon>
        <taxon>Tracheophyta</taxon>
        <taxon>Spermatophyta</taxon>
        <taxon>Magnoliopsida</taxon>
        <taxon>eudicotyledons</taxon>
        <taxon>Gunneridae</taxon>
        <taxon>Pentapetalae</taxon>
        <taxon>rosids</taxon>
        <taxon>fabids</taxon>
        <taxon>Fabales</taxon>
        <taxon>Fabaceae</taxon>
        <taxon>Papilionoideae</taxon>
        <taxon>50 kb inversion clade</taxon>
        <taxon>NPAAA clade</taxon>
        <taxon>indigoferoid/millettioid clade</taxon>
        <taxon>Phaseoleae</taxon>
        <taxon>Mucuna</taxon>
    </lineage>
</organism>